<reference evidence="2 3" key="1">
    <citation type="submission" date="2021-06" db="EMBL/GenBank/DDBJ databases">
        <title>Caerostris extrusa draft genome.</title>
        <authorList>
            <person name="Kono N."/>
            <person name="Arakawa K."/>
        </authorList>
    </citation>
    <scope>NUCLEOTIDE SEQUENCE [LARGE SCALE GENOMIC DNA]</scope>
</reference>
<dbReference type="PROSITE" id="PS51676">
    <property type="entry name" value="FF"/>
    <property type="match status" value="1"/>
</dbReference>
<dbReference type="GO" id="GO:0007266">
    <property type="term" value="P:Rho protein signal transduction"/>
    <property type="evidence" value="ECO:0007669"/>
    <property type="project" value="TreeGrafter"/>
</dbReference>
<dbReference type="InterPro" id="IPR002713">
    <property type="entry name" value="FF_domain"/>
</dbReference>
<name>A0AAV4Y2S4_CAEEX</name>
<evidence type="ECO:0000259" key="1">
    <source>
        <dbReference type="PROSITE" id="PS51676"/>
    </source>
</evidence>
<dbReference type="GO" id="GO:0008361">
    <property type="term" value="P:regulation of cell size"/>
    <property type="evidence" value="ECO:0007669"/>
    <property type="project" value="TreeGrafter"/>
</dbReference>
<organism evidence="2 3">
    <name type="scientific">Caerostris extrusa</name>
    <name type="common">Bark spider</name>
    <name type="synonym">Caerostris bankana</name>
    <dbReference type="NCBI Taxonomy" id="172846"/>
    <lineage>
        <taxon>Eukaryota</taxon>
        <taxon>Metazoa</taxon>
        <taxon>Ecdysozoa</taxon>
        <taxon>Arthropoda</taxon>
        <taxon>Chelicerata</taxon>
        <taxon>Arachnida</taxon>
        <taxon>Araneae</taxon>
        <taxon>Araneomorphae</taxon>
        <taxon>Entelegynae</taxon>
        <taxon>Araneoidea</taxon>
        <taxon>Araneidae</taxon>
        <taxon>Caerostris</taxon>
    </lineage>
</organism>
<accession>A0AAV4Y2S4</accession>
<comment type="caution">
    <text evidence="2">The sequence shown here is derived from an EMBL/GenBank/DDBJ whole genome shotgun (WGS) entry which is preliminary data.</text>
</comment>
<dbReference type="Proteomes" id="UP001054945">
    <property type="component" value="Unassembled WGS sequence"/>
</dbReference>
<dbReference type="PANTHER" id="PTHR46005:SF4">
    <property type="entry name" value="RHO GTPASE-ACTIVATING PROTEIN 190"/>
    <property type="match status" value="1"/>
</dbReference>
<proteinExistence type="predicted"/>
<dbReference type="GO" id="GO:0005096">
    <property type="term" value="F:GTPase activator activity"/>
    <property type="evidence" value="ECO:0007669"/>
    <property type="project" value="TreeGrafter"/>
</dbReference>
<sequence length="117" mass="13522">MSIKREITEKAKQNFQELLLENAEIFYHFTSVGPGSVITQEDINKITEKLQEDLRYKTLDRLDQDRMLMLLRHLGFVHGPIREHCPASLKCMDTLVEKPLLKKLIDLSPGRGIVIGY</sequence>
<dbReference type="AlphaFoldDB" id="A0AAV4Y2S4"/>
<keyword evidence="3" id="KW-1185">Reference proteome</keyword>
<dbReference type="GO" id="GO:0050770">
    <property type="term" value="P:regulation of axonogenesis"/>
    <property type="evidence" value="ECO:0007669"/>
    <property type="project" value="TreeGrafter"/>
</dbReference>
<dbReference type="EMBL" id="BPLR01001305">
    <property type="protein sequence ID" value="GIZ01458.1"/>
    <property type="molecule type" value="Genomic_DNA"/>
</dbReference>
<evidence type="ECO:0000313" key="3">
    <source>
        <dbReference type="Proteomes" id="UP001054945"/>
    </source>
</evidence>
<gene>
    <name evidence="2" type="primary">RhoGAPp190</name>
    <name evidence="2" type="ORF">CEXT_393131</name>
</gene>
<dbReference type="InterPro" id="IPR036517">
    <property type="entry name" value="FF_domain_sf"/>
</dbReference>
<dbReference type="Gene3D" id="1.10.10.440">
    <property type="entry name" value="FF domain"/>
    <property type="match status" value="1"/>
</dbReference>
<evidence type="ECO:0000313" key="2">
    <source>
        <dbReference type="EMBL" id="GIZ01458.1"/>
    </source>
</evidence>
<feature type="domain" description="FF" evidence="1">
    <location>
        <begin position="7"/>
        <end position="76"/>
    </location>
</feature>
<protein>
    <submittedName>
        <fullName evidence="2">Rho GTPase-activating protein 190</fullName>
    </submittedName>
</protein>
<dbReference type="PANTHER" id="PTHR46005">
    <property type="entry name" value="RHO GTPASE-ACTIVATING PROTEIN 190"/>
    <property type="match status" value="1"/>
</dbReference>
<dbReference type="GO" id="GO:0005829">
    <property type="term" value="C:cytosol"/>
    <property type="evidence" value="ECO:0007669"/>
    <property type="project" value="TreeGrafter"/>
</dbReference>
<dbReference type="InterPro" id="IPR051978">
    <property type="entry name" value="Rho-GAP_domain"/>
</dbReference>